<keyword evidence="2" id="KW-0646">Protease inhibitor</keyword>
<feature type="chain" id="PRO_5042185581" description="Subtilisin" evidence="4">
    <location>
        <begin position="22"/>
        <end position="95"/>
    </location>
</feature>
<accession>A0AAD2G4S8</accession>
<comment type="similarity">
    <text evidence="1">Belongs to the protease inhibitor I13 (potato type I serine protease inhibitor) family.</text>
</comment>
<evidence type="ECO:0008006" key="7">
    <source>
        <dbReference type="Google" id="ProtNLM"/>
    </source>
</evidence>
<dbReference type="InterPro" id="IPR000864">
    <property type="entry name" value="Prot_inh_pot1"/>
</dbReference>
<evidence type="ECO:0000256" key="2">
    <source>
        <dbReference type="ARBA" id="ARBA00022690"/>
    </source>
</evidence>
<feature type="signal peptide" evidence="4">
    <location>
        <begin position="1"/>
        <end position="21"/>
    </location>
</feature>
<name>A0AAD2G4S8_9STRA</name>
<evidence type="ECO:0000256" key="1">
    <source>
        <dbReference type="ARBA" id="ARBA00008210"/>
    </source>
</evidence>
<dbReference type="GO" id="GO:0004867">
    <property type="term" value="F:serine-type endopeptidase inhibitor activity"/>
    <property type="evidence" value="ECO:0007669"/>
    <property type="project" value="UniProtKB-KW"/>
</dbReference>
<dbReference type="Proteomes" id="UP001295423">
    <property type="component" value="Unassembled WGS sequence"/>
</dbReference>
<evidence type="ECO:0000256" key="3">
    <source>
        <dbReference type="ARBA" id="ARBA00022900"/>
    </source>
</evidence>
<keyword evidence="4" id="KW-0732">Signal</keyword>
<dbReference type="PANTHER" id="PTHR33091">
    <property type="entry name" value="PROTEIN, PUTATIVE, EXPRESSED-RELATED"/>
    <property type="match status" value="1"/>
</dbReference>
<dbReference type="GO" id="GO:0009611">
    <property type="term" value="P:response to wounding"/>
    <property type="evidence" value="ECO:0007669"/>
    <property type="project" value="InterPro"/>
</dbReference>
<dbReference type="EMBL" id="CAKOGP040002125">
    <property type="protein sequence ID" value="CAJ1962947.1"/>
    <property type="molecule type" value="Genomic_DNA"/>
</dbReference>
<sequence>MRFFHLLFLLSFLVLITGASAGLEEGEIMTDQKTDFPEMVGMNGAEAKAQLESQFPSFQIDIVPWDAMLTMDYREDRIRIKVDESGKVKKSPRVG</sequence>
<comment type="caution">
    <text evidence="5">The sequence shown here is derived from an EMBL/GenBank/DDBJ whole genome shotgun (WGS) entry which is preliminary data.</text>
</comment>
<dbReference type="PANTHER" id="PTHR33091:SF29">
    <property type="entry name" value="SUBTILISIN INHIBITOR 1"/>
    <property type="match status" value="1"/>
</dbReference>
<dbReference type="InterPro" id="IPR036354">
    <property type="entry name" value="Prot_inh_pot1_sf"/>
</dbReference>
<dbReference type="Gene3D" id="3.30.10.10">
    <property type="entry name" value="Trypsin Inhibitor V, subunit A"/>
    <property type="match status" value="1"/>
</dbReference>
<evidence type="ECO:0000313" key="5">
    <source>
        <dbReference type="EMBL" id="CAJ1962947.1"/>
    </source>
</evidence>
<evidence type="ECO:0000256" key="4">
    <source>
        <dbReference type="SAM" id="SignalP"/>
    </source>
</evidence>
<evidence type="ECO:0000313" key="6">
    <source>
        <dbReference type="Proteomes" id="UP001295423"/>
    </source>
</evidence>
<organism evidence="5 6">
    <name type="scientific">Cylindrotheca closterium</name>
    <dbReference type="NCBI Taxonomy" id="2856"/>
    <lineage>
        <taxon>Eukaryota</taxon>
        <taxon>Sar</taxon>
        <taxon>Stramenopiles</taxon>
        <taxon>Ochrophyta</taxon>
        <taxon>Bacillariophyta</taxon>
        <taxon>Bacillariophyceae</taxon>
        <taxon>Bacillariophycidae</taxon>
        <taxon>Bacillariales</taxon>
        <taxon>Bacillariaceae</taxon>
        <taxon>Cylindrotheca</taxon>
    </lineage>
</organism>
<protein>
    <recommendedName>
        <fullName evidence="7">Subtilisin</fullName>
    </recommendedName>
</protein>
<dbReference type="SUPFAM" id="SSF54654">
    <property type="entry name" value="CI-2 family of serine protease inhibitors"/>
    <property type="match status" value="1"/>
</dbReference>
<proteinExistence type="inferred from homology"/>
<gene>
    <name evidence="5" type="ORF">CYCCA115_LOCUS19932</name>
</gene>
<dbReference type="Pfam" id="PF00280">
    <property type="entry name" value="potato_inhibit"/>
    <property type="match status" value="1"/>
</dbReference>
<keyword evidence="6" id="KW-1185">Reference proteome</keyword>
<keyword evidence="3" id="KW-0722">Serine protease inhibitor</keyword>
<reference evidence="5" key="1">
    <citation type="submission" date="2023-08" db="EMBL/GenBank/DDBJ databases">
        <authorList>
            <person name="Audoor S."/>
            <person name="Bilcke G."/>
        </authorList>
    </citation>
    <scope>NUCLEOTIDE SEQUENCE</scope>
</reference>
<dbReference type="AlphaFoldDB" id="A0AAD2G4S8"/>